<feature type="binding site" evidence="5">
    <location>
        <position position="92"/>
    </location>
    <ligand>
        <name>Zn(2+)</name>
        <dbReference type="ChEBI" id="CHEBI:29105"/>
    </ligand>
</feature>
<accession>A0A6V8MRI8</accession>
<evidence type="ECO:0000256" key="1">
    <source>
        <dbReference type="ARBA" id="ARBA00010748"/>
    </source>
</evidence>
<keyword evidence="10" id="KW-1185">Reference proteome</keyword>
<evidence type="ECO:0000313" key="7">
    <source>
        <dbReference type="EMBL" id="GFO62524.1"/>
    </source>
</evidence>
<reference evidence="9" key="1">
    <citation type="submission" date="2020-06" db="EMBL/GenBank/DDBJ databases">
        <title>Draft genomic sequecing of Geomonas sp. Red736.</title>
        <authorList>
            <person name="Itoh H."/>
            <person name="Xu Z.X."/>
            <person name="Ushijima N."/>
            <person name="Masuda Y."/>
            <person name="Shiratori Y."/>
            <person name="Senoo K."/>
        </authorList>
    </citation>
    <scope>NUCLEOTIDE SEQUENCE [LARGE SCALE GENOMIC DNA]</scope>
    <source>
        <strain evidence="9">Red736</strain>
    </source>
</reference>
<evidence type="ECO:0000256" key="2">
    <source>
        <dbReference type="ARBA" id="ARBA00022596"/>
    </source>
</evidence>
<dbReference type="RefSeq" id="WP_183344621.1">
    <property type="nucleotide sequence ID" value="NZ_BLXY01000001.1"/>
</dbReference>
<feature type="region of interest" description="Disordered" evidence="6">
    <location>
        <begin position="114"/>
        <end position="149"/>
    </location>
</feature>
<dbReference type="AlphaFoldDB" id="A0A6V8MRI8"/>
<evidence type="ECO:0000313" key="8">
    <source>
        <dbReference type="EMBL" id="UPU35888.1"/>
    </source>
</evidence>
<dbReference type="GO" id="GO:0008270">
    <property type="term" value="F:zinc ion binding"/>
    <property type="evidence" value="ECO:0007669"/>
    <property type="project" value="UniProtKB-UniRule"/>
</dbReference>
<comment type="similarity">
    <text evidence="1 5">Belongs to the HypA/HybF family.</text>
</comment>
<dbReference type="EMBL" id="BLXY01000001">
    <property type="protein sequence ID" value="GFO62524.1"/>
    <property type="molecule type" value="Genomic_DNA"/>
</dbReference>
<protein>
    <recommendedName>
        <fullName evidence="5">Hydrogenase maturation factor HypA</fullName>
    </recommendedName>
</protein>
<proteinExistence type="inferred from homology"/>
<dbReference type="InterPro" id="IPR020538">
    <property type="entry name" value="Hydgase_Ni_incorp_HypA/HybF_CS"/>
</dbReference>
<dbReference type="InterPro" id="IPR000688">
    <property type="entry name" value="HypA/HybF"/>
</dbReference>
<keyword evidence="3 5" id="KW-0479">Metal-binding</keyword>
<evidence type="ECO:0000313" key="9">
    <source>
        <dbReference type="Proteomes" id="UP000568888"/>
    </source>
</evidence>
<feature type="binding site" evidence="5">
    <location>
        <position position="76"/>
    </location>
    <ligand>
        <name>Zn(2+)</name>
        <dbReference type="ChEBI" id="CHEBI:29105"/>
    </ligand>
</feature>
<sequence length="149" mass="15991">MHEITLVTGLFEIINEQVAAQGIESISKVRLKVGELAAVEPMTLAACFEVVAEGTVAQGAQLEIEEVPLTGRCRGCGERFRIENFSFICPACGGGDVEMTGGRELYLESLEAKMTPPGIPSSSGRRDVDGGVEDMSNLDMQRRPNEATT</sequence>
<dbReference type="EMBL" id="CP096574">
    <property type="protein sequence ID" value="UPU35888.1"/>
    <property type="molecule type" value="Genomic_DNA"/>
</dbReference>
<dbReference type="GO" id="GO:0016151">
    <property type="term" value="F:nickel cation binding"/>
    <property type="evidence" value="ECO:0007669"/>
    <property type="project" value="UniProtKB-UniRule"/>
</dbReference>
<reference evidence="7" key="2">
    <citation type="journal article" date="2021" name="Int. J. Syst. Evol. Microbiol.">
        <title>Geomonas silvestris sp. nov., Geomonas paludis sp. nov. and Geomonas limicola sp. nov., isolated from terrestrial environments, and emended description of the genus Geomonas.</title>
        <authorList>
            <person name="Itoh H."/>
            <person name="Xu Z."/>
            <person name="Masuda Y."/>
            <person name="Ushijima N."/>
            <person name="Hayakawa C."/>
            <person name="Shiratori Y."/>
            <person name="Senoo K."/>
        </authorList>
    </citation>
    <scope>NUCLEOTIDE SEQUENCE</scope>
    <source>
        <strain evidence="7">Red736</strain>
    </source>
</reference>
<feature type="binding site" evidence="5">
    <location>
        <position position="2"/>
    </location>
    <ligand>
        <name>Ni(2+)</name>
        <dbReference type="ChEBI" id="CHEBI:49786"/>
    </ligand>
</feature>
<feature type="binding site" evidence="5">
    <location>
        <position position="73"/>
    </location>
    <ligand>
        <name>Zn(2+)</name>
        <dbReference type="ChEBI" id="CHEBI:29105"/>
    </ligand>
</feature>
<dbReference type="Proteomes" id="UP000831485">
    <property type="component" value="Chromosome"/>
</dbReference>
<dbReference type="Pfam" id="PF01155">
    <property type="entry name" value="HypA"/>
    <property type="match status" value="1"/>
</dbReference>
<name>A0A6V8MRI8_9BACT</name>
<dbReference type="GO" id="GO:0051604">
    <property type="term" value="P:protein maturation"/>
    <property type="evidence" value="ECO:0007669"/>
    <property type="project" value="InterPro"/>
</dbReference>
<dbReference type="Gene3D" id="3.30.2320.80">
    <property type="match status" value="1"/>
</dbReference>
<dbReference type="Proteomes" id="UP000568888">
    <property type="component" value="Unassembled WGS sequence"/>
</dbReference>
<dbReference type="HAMAP" id="MF_00213">
    <property type="entry name" value="HypA_HybF"/>
    <property type="match status" value="1"/>
</dbReference>
<feature type="binding site" evidence="5">
    <location>
        <position position="89"/>
    </location>
    <ligand>
        <name>Zn(2+)</name>
        <dbReference type="ChEBI" id="CHEBI:29105"/>
    </ligand>
</feature>
<feature type="compositionally biased region" description="Basic and acidic residues" evidence="6">
    <location>
        <begin position="140"/>
        <end position="149"/>
    </location>
</feature>
<gene>
    <name evidence="5 8" type="primary">hypA</name>
    <name evidence="7" type="ORF">GMPD_04430</name>
    <name evidence="8" type="ORF">M1B72_21000</name>
</gene>
<comment type="function">
    <text evidence="5">Involved in the maturation of [NiFe] hydrogenases. Required for nickel insertion into the metal center of the hydrogenase.</text>
</comment>
<evidence type="ECO:0000256" key="6">
    <source>
        <dbReference type="SAM" id="MobiDB-lite"/>
    </source>
</evidence>
<keyword evidence="4 5" id="KW-0862">Zinc</keyword>
<dbReference type="PANTHER" id="PTHR34535">
    <property type="entry name" value="HYDROGENASE MATURATION FACTOR HYPA"/>
    <property type="match status" value="1"/>
</dbReference>
<evidence type="ECO:0000256" key="5">
    <source>
        <dbReference type="HAMAP-Rule" id="MF_00213"/>
    </source>
</evidence>
<evidence type="ECO:0000256" key="4">
    <source>
        <dbReference type="ARBA" id="ARBA00022833"/>
    </source>
</evidence>
<dbReference type="PANTHER" id="PTHR34535:SF3">
    <property type="entry name" value="HYDROGENASE MATURATION FACTOR HYPA"/>
    <property type="match status" value="1"/>
</dbReference>
<dbReference type="PROSITE" id="PS01249">
    <property type="entry name" value="HYPA"/>
    <property type="match status" value="1"/>
</dbReference>
<evidence type="ECO:0000313" key="10">
    <source>
        <dbReference type="Proteomes" id="UP000831485"/>
    </source>
</evidence>
<dbReference type="NCBIfam" id="TIGR00100">
    <property type="entry name" value="hypA"/>
    <property type="match status" value="1"/>
</dbReference>
<organism evidence="7 9">
    <name type="scientific">Geomonas paludis</name>
    <dbReference type="NCBI Taxonomy" id="2740185"/>
    <lineage>
        <taxon>Bacteria</taxon>
        <taxon>Pseudomonadati</taxon>
        <taxon>Thermodesulfobacteriota</taxon>
        <taxon>Desulfuromonadia</taxon>
        <taxon>Geobacterales</taxon>
        <taxon>Geobacteraceae</taxon>
        <taxon>Geomonas</taxon>
    </lineage>
</organism>
<evidence type="ECO:0000256" key="3">
    <source>
        <dbReference type="ARBA" id="ARBA00022723"/>
    </source>
</evidence>
<reference evidence="8" key="3">
    <citation type="submission" date="2022-04" db="EMBL/GenBank/DDBJ databases">
        <authorList>
            <person name="Liu G."/>
        </authorList>
    </citation>
    <scope>NUCLEOTIDE SEQUENCE</scope>
    <source>
        <strain evidence="8">RG22</strain>
    </source>
</reference>
<keyword evidence="2 5" id="KW-0533">Nickel</keyword>